<dbReference type="GO" id="GO:0015074">
    <property type="term" value="P:DNA integration"/>
    <property type="evidence" value="ECO:0007669"/>
    <property type="project" value="UniProtKB-KW"/>
</dbReference>
<reference evidence="8" key="1">
    <citation type="journal article" date="2018" name="Genome Biol.">
        <title>SKESA: strategic k-mer extension for scrupulous assemblies.</title>
        <authorList>
            <person name="Souvorov A."/>
            <person name="Agarwala R."/>
            <person name="Lipman D.J."/>
        </authorList>
    </citation>
    <scope>NUCLEOTIDE SEQUENCE</scope>
    <source>
        <strain evidence="8">MA.BM_SE06/8</strain>
    </source>
</reference>
<dbReference type="InterPro" id="IPR010998">
    <property type="entry name" value="Integrase_recombinase_N"/>
</dbReference>
<evidence type="ECO:0000259" key="6">
    <source>
        <dbReference type="PROSITE" id="PS51898"/>
    </source>
</evidence>
<evidence type="ECO:0000256" key="5">
    <source>
        <dbReference type="PROSITE-ProRule" id="PRU01248"/>
    </source>
</evidence>
<dbReference type="InterPro" id="IPR013762">
    <property type="entry name" value="Integrase-like_cat_sf"/>
</dbReference>
<evidence type="ECO:0000256" key="3">
    <source>
        <dbReference type="ARBA" id="ARBA00023125"/>
    </source>
</evidence>
<dbReference type="GO" id="GO:0006310">
    <property type="term" value="P:DNA recombination"/>
    <property type="evidence" value="ECO:0007669"/>
    <property type="project" value="UniProtKB-KW"/>
</dbReference>
<name>A0A763VP56_SALER</name>
<feature type="domain" description="Core-binding (CB)" evidence="7">
    <location>
        <begin position="4"/>
        <end position="85"/>
    </location>
</feature>
<dbReference type="InterPro" id="IPR050090">
    <property type="entry name" value="Tyrosine_recombinase_XerCD"/>
</dbReference>
<dbReference type="PROSITE" id="PS51898">
    <property type="entry name" value="TYR_RECOMBINASE"/>
    <property type="match status" value="1"/>
</dbReference>
<dbReference type="InterPro" id="IPR044068">
    <property type="entry name" value="CB"/>
</dbReference>
<dbReference type="Pfam" id="PF13102">
    <property type="entry name" value="Phage_int_SAM_5"/>
    <property type="match status" value="1"/>
</dbReference>
<dbReference type="InterPro" id="IPR011010">
    <property type="entry name" value="DNA_brk_join_enz"/>
</dbReference>
<dbReference type="InterPro" id="IPR025269">
    <property type="entry name" value="SAM-like_dom"/>
</dbReference>
<accession>A0A763VP56</accession>
<keyword evidence="4" id="KW-0233">DNA recombination</keyword>
<protein>
    <submittedName>
        <fullName evidence="8">Tyrosine-type recombinase/integrase</fullName>
    </submittedName>
</protein>
<dbReference type="CDD" id="cd00397">
    <property type="entry name" value="DNA_BRE_C"/>
    <property type="match status" value="1"/>
</dbReference>
<comment type="caution">
    <text evidence="8">The sequence shown here is derived from an EMBL/GenBank/DDBJ whole genome shotgun (WGS) entry which is preliminary data.</text>
</comment>
<evidence type="ECO:0000256" key="1">
    <source>
        <dbReference type="ARBA" id="ARBA00008857"/>
    </source>
</evidence>
<evidence type="ECO:0000256" key="4">
    <source>
        <dbReference type="ARBA" id="ARBA00023172"/>
    </source>
</evidence>
<proteinExistence type="inferred from homology"/>
<feature type="domain" description="Tyr recombinase" evidence="6">
    <location>
        <begin position="107"/>
        <end position="314"/>
    </location>
</feature>
<dbReference type="Gene3D" id="1.10.443.10">
    <property type="entry name" value="Intergrase catalytic core"/>
    <property type="match status" value="1"/>
</dbReference>
<dbReference type="InterPro" id="IPR002104">
    <property type="entry name" value="Integrase_catalytic"/>
</dbReference>
<dbReference type="PANTHER" id="PTHR30349">
    <property type="entry name" value="PHAGE INTEGRASE-RELATED"/>
    <property type="match status" value="1"/>
</dbReference>
<evidence type="ECO:0000256" key="2">
    <source>
        <dbReference type="ARBA" id="ARBA00022908"/>
    </source>
</evidence>
<dbReference type="EMBL" id="DAAYKZ010000001">
    <property type="protein sequence ID" value="HAG4650530.1"/>
    <property type="molecule type" value="Genomic_DNA"/>
</dbReference>
<keyword evidence="2" id="KW-0229">DNA integration</keyword>
<dbReference type="SUPFAM" id="SSF56349">
    <property type="entry name" value="DNA breaking-rejoining enzymes"/>
    <property type="match status" value="1"/>
</dbReference>
<comment type="similarity">
    <text evidence="1">Belongs to the 'phage' integrase family.</text>
</comment>
<reference evidence="8" key="2">
    <citation type="submission" date="2020-02" db="EMBL/GenBank/DDBJ databases">
        <authorList>
            <consortium name="NCBI Pathogen Detection Project"/>
        </authorList>
    </citation>
    <scope>NUCLEOTIDE SEQUENCE</scope>
    <source>
        <strain evidence="8">MA.BM_SE06/8</strain>
    </source>
</reference>
<sequence length="319" mass="37725">MNQVTFKDLLNAYFKFRMLRPATVWSYRKTVASLRKFTGDNILPEQINQNLVVDWREHIIYGELQSKVTWNNKVTHMRALFNFAYDRKILPREKNPFNGVSVRPDKKKKKTLTKEQVRQIYLQMEALESEEKDIPLSARRNALRPAWFWLTVIDALKCTGMRQNQLLHIRLCDVNFTHSWISLRPEGSKNHKEHRVPITKGLRPRLERLYRRSLERGAGMEDRLFRVTRFVGGKKTEVSPNYDHPPLRAFFRRLSRDCGFKISPHRFRHTIATNLMRKPDRNIKIVQDLLGHSTVTVTMEYIEADLKEVKNVLEELEAA</sequence>
<dbReference type="AlphaFoldDB" id="A0A763VP56"/>
<evidence type="ECO:0000313" key="8">
    <source>
        <dbReference type="EMBL" id="HAG4650530.1"/>
    </source>
</evidence>
<dbReference type="PANTHER" id="PTHR30349:SF64">
    <property type="entry name" value="PROPHAGE INTEGRASE INTD-RELATED"/>
    <property type="match status" value="1"/>
</dbReference>
<dbReference type="Pfam" id="PF00589">
    <property type="entry name" value="Phage_integrase"/>
    <property type="match status" value="1"/>
</dbReference>
<gene>
    <name evidence="8" type="ORF">G8382_000335</name>
</gene>
<organism evidence="8">
    <name type="scientific">Salmonella enterica</name>
    <name type="common">Salmonella choleraesuis</name>
    <dbReference type="NCBI Taxonomy" id="28901"/>
    <lineage>
        <taxon>Bacteria</taxon>
        <taxon>Pseudomonadati</taxon>
        <taxon>Pseudomonadota</taxon>
        <taxon>Gammaproteobacteria</taxon>
        <taxon>Enterobacterales</taxon>
        <taxon>Enterobacteriaceae</taxon>
        <taxon>Salmonella</taxon>
    </lineage>
</organism>
<keyword evidence="3 5" id="KW-0238">DNA-binding</keyword>
<evidence type="ECO:0000259" key="7">
    <source>
        <dbReference type="PROSITE" id="PS51900"/>
    </source>
</evidence>
<dbReference type="GO" id="GO:0003677">
    <property type="term" value="F:DNA binding"/>
    <property type="evidence" value="ECO:0007669"/>
    <property type="project" value="UniProtKB-UniRule"/>
</dbReference>
<dbReference type="PROSITE" id="PS51900">
    <property type="entry name" value="CB"/>
    <property type="match status" value="1"/>
</dbReference>
<dbReference type="Gene3D" id="1.10.150.130">
    <property type="match status" value="1"/>
</dbReference>